<name>A0ABW5GL61_9PSEU</name>
<dbReference type="EMBL" id="JBHUKU010000014">
    <property type="protein sequence ID" value="MFD2461616.1"/>
    <property type="molecule type" value="Genomic_DNA"/>
</dbReference>
<organism evidence="1 2">
    <name type="scientific">Amycolatopsis samaneae</name>
    <dbReference type="NCBI Taxonomy" id="664691"/>
    <lineage>
        <taxon>Bacteria</taxon>
        <taxon>Bacillati</taxon>
        <taxon>Actinomycetota</taxon>
        <taxon>Actinomycetes</taxon>
        <taxon>Pseudonocardiales</taxon>
        <taxon>Pseudonocardiaceae</taxon>
        <taxon>Amycolatopsis</taxon>
    </lineage>
</organism>
<gene>
    <name evidence="1" type="ORF">ACFSYJ_23625</name>
</gene>
<dbReference type="RefSeq" id="WP_345390169.1">
    <property type="nucleotide sequence ID" value="NZ_BAABHG010000004.1"/>
</dbReference>
<proteinExistence type="predicted"/>
<accession>A0ABW5GL61</accession>
<keyword evidence="2" id="KW-1185">Reference proteome</keyword>
<evidence type="ECO:0000313" key="2">
    <source>
        <dbReference type="Proteomes" id="UP001597419"/>
    </source>
</evidence>
<protein>
    <recommendedName>
        <fullName evidence="3">Excreted virulence factor EspC, type VII ESX diderm</fullName>
    </recommendedName>
</protein>
<evidence type="ECO:0000313" key="1">
    <source>
        <dbReference type="EMBL" id="MFD2461616.1"/>
    </source>
</evidence>
<dbReference type="Proteomes" id="UP001597419">
    <property type="component" value="Unassembled WGS sequence"/>
</dbReference>
<sequence length="108" mass="11569">MADEFYLDEAAYDGIMTDLQSIGHGIGSSFQTLADVLLEHDGAWGTDDIGKAFAKKYLGEGPDDGARADVVALGGVEENLDKSAEIGKKNARNFASVDRETAKKMDLQ</sequence>
<evidence type="ECO:0008006" key="3">
    <source>
        <dbReference type="Google" id="ProtNLM"/>
    </source>
</evidence>
<comment type="caution">
    <text evidence="1">The sequence shown here is derived from an EMBL/GenBank/DDBJ whole genome shotgun (WGS) entry which is preliminary data.</text>
</comment>
<reference evidence="2" key="1">
    <citation type="journal article" date="2019" name="Int. J. Syst. Evol. Microbiol.">
        <title>The Global Catalogue of Microorganisms (GCM) 10K type strain sequencing project: providing services to taxonomists for standard genome sequencing and annotation.</title>
        <authorList>
            <consortium name="The Broad Institute Genomics Platform"/>
            <consortium name="The Broad Institute Genome Sequencing Center for Infectious Disease"/>
            <person name="Wu L."/>
            <person name="Ma J."/>
        </authorList>
    </citation>
    <scope>NUCLEOTIDE SEQUENCE [LARGE SCALE GENOMIC DNA]</scope>
    <source>
        <strain evidence="2">CGMCC 4.7643</strain>
    </source>
</reference>